<comment type="caution">
    <text evidence="2">The sequence shown here is derived from an EMBL/GenBank/DDBJ whole genome shotgun (WGS) entry which is preliminary data.</text>
</comment>
<evidence type="ECO:0008006" key="4">
    <source>
        <dbReference type="Google" id="ProtNLM"/>
    </source>
</evidence>
<dbReference type="OrthoDB" id="6466835at2759"/>
<evidence type="ECO:0000313" key="2">
    <source>
        <dbReference type="EMBL" id="GBM03273.1"/>
    </source>
</evidence>
<evidence type="ECO:0000256" key="1">
    <source>
        <dbReference type="SAM" id="MobiDB-lite"/>
    </source>
</evidence>
<dbReference type="AlphaFoldDB" id="A0A4Y2CFZ3"/>
<dbReference type="EMBL" id="BGPR01086400">
    <property type="protein sequence ID" value="GBM03273.1"/>
    <property type="molecule type" value="Genomic_DNA"/>
</dbReference>
<keyword evidence="3" id="KW-1185">Reference proteome</keyword>
<evidence type="ECO:0000313" key="3">
    <source>
        <dbReference type="Proteomes" id="UP000499080"/>
    </source>
</evidence>
<feature type="compositionally biased region" description="Acidic residues" evidence="1">
    <location>
        <begin position="23"/>
        <end position="39"/>
    </location>
</feature>
<accession>A0A4Y2CFZ3</accession>
<reference evidence="2 3" key="1">
    <citation type="journal article" date="2019" name="Sci. Rep.">
        <title>Orb-weaving spider Araneus ventricosus genome elucidates the spidroin gene catalogue.</title>
        <authorList>
            <person name="Kono N."/>
            <person name="Nakamura H."/>
            <person name="Ohtoshi R."/>
            <person name="Moran D.A.P."/>
            <person name="Shinohara A."/>
            <person name="Yoshida Y."/>
            <person name="Fujiwara M."/>
            <person name="Mori M."/>
            <person name="Tomita M."/>
            <person name="Arakawa K."/>
        </authorList>
    </citation>
    <scope>NUCLEOTIDE SEQUENCE [LARGE SCALE GENOMIC DNA]</scope>
</reference>
<proteinExistence type="predicted"/>
<name>A0A4Y2CFZ3_ARAVE</name>
<feature type="compositionally biased region" description="Polar residues" evidence="1">
    <location>
        <begin position="62"/>
        <end position="72"/>
    </location>
</feature>
<sequence length="104" mass="12258">MPTPQEKEMERLRKLLAEVKTDEDSDFDNEDNGLEEVLEENFSYHESYSDHDTESEEDSGNEEVNNSEWFTSNDGVHWSKKKFRQNIRTRCHNIVSLLLGTMNM</sequence>
<organism evidence="2 3">
    <name type="scientific">Araneus ventricosus</name>
    <name type="common">Orbweaver spider</name>
    <name type="synonym">Epeira ventricosa</name>
    <dbReference type="NCBI Taxonomy" id="182803"/>
    <lineage>
        <taxon>Eukaryota</taxon>
        <taxon>Metazoa</taxon>
        <taxon>Ecdysozoa</taxon>
        <taxon>Arthropoda</taxon>
        <taxon>Chelicerata</taxon>
        <taxon>Arachnida</taxon>
        <taxon>Araneae</taxon>
        <taxon>Araneomorphae</taxon>
        <taxon>Entelegynae</taxon>
        <taxon>Araneoidea</taxon>
        <taxon>Araneidae</taxon>
        <taxon>Araneus</taxon>
    </lineage>
</organism>
<feature type="region of interest" description="Disordered" evidence="1">
    <location>
        <begin position="18"/>
        <end position="72"/>
    </location>
</feature>
<protein>
    <recommendedName>
        <fullName evidence="4">PiggyBac transposable element-derived protein domain-containing protein</fullName>
    </recommendedName>
</protein>
<dbReference type="Proteomes" id="UP000499080">
    <property type="component" value="Unassembled WGS sequence"/>
</dbReference>
<gene>
    <name evidence="2" type="ORF">AVEN_95802_1</name>
</gene>